<accession>A0ABD2XYP1</accession>
<evidence type="ECO:0000313" key="2">
    <source>
        <dbReference type="Proteomes" id="UP001630127"/>
    </source>
</evidence>
<sequence>MTKVSQNVYIWLDNQRKDEVSLIEISKKIITNLRTEVDKFSRDFIIDSFQAIVKLMTSFDLKKLLKSQETTSKHLMRLNGVVLDGDVGQTTINWSIERVHQIFNLVEKISSQEKFVEDFDHEDVEN</sequence>
<organism evidence="1 2">
    <name type="scientific">Cinchona calisaya</name>
    <dbReference type="NCBI Taxonomy" id="153742"/>
    <lineage>
        <taxon>Eukaryota</taxon>
        <taxon>Viridiplantae</taxon>
        <taxon>Streptophyta</taxon>
        <taxon>Embryophyta</taxon>
        <taxon>Tracheophyta</taxon>
        <taxon>Spermatophyta</taxon>
        <taxon>Magnoliopsida</taxon>
        <taxon>eudicotyledons</taxon>
        <taxon>Gunneridae</taxon>
        <taxon>Pentapetalae</taxon>
        <taxon>asterids</taxon>
        <taxon>lamiids</taxon>
        <taxon>Gentianales</taxon>
        <taxon>Rubiaceae</taxon>
        <taxon>Cinchonoideae</taxon>
        <taxon>Cinchoneae</taxon>
        <taxon>Cinchona</taxon>
    </lineage>
</organism>
<evidence type="ECO:0000313" key="1">
    <source>
        <dbReference type="EMBL" id="KAL3498662.1"/>
    </source>
</evidence>
<dbReference type="Proteomes" id="UP001630127">
    <property type="component" value="Unassembled WGS sequence"/>
</dbReference>
<name>A0ABD2XYP1_9GENT</name>
<protein>
    <submittedName>
        <fullName evidence="1">Uncharacterized protein</fullName>
    </submittedName>
</protein>
<proteinExistence type="predicted"/>
<gene>
    <name evidence="1" type="ORF">ACH5RR_041394</name>
</gene>
<keyword evidence="2" id="KW-1185">Reference proteome</keyword>
<reference evidence="1 2" key="1">
    <citation type="submission" date="2024-11" db="EMBL/GenBank/DDBJ databases">
        <title>A near-complete genome assembly of Cinchona calisaya.</title>
        <authorList>
            <person name="Lian D.C."/>
            <person name="Zhao X.W."/>
            <person name="Wei L."/>
        </authorList>
    </citation>
    <scope>NUCLEOTIDE SEQUENCE [LARGE SCALE GENOMIC DNA]</scope>
    <source>
        <tissue evidence="1">Nenye</tissue>
    </source>
</reference>
<dbReference type="EMBL" id="JBJUIK010000017">
    <property type="protein sequence ID" value="KAL3498662.1"/>
    <property type="molecule type" value="Genomic_DNA"/>
</dbReference>
<comment type="caution">
    <text evidence="1">The sequence shown here is derived from an EMBL/GenBank/DDBJ whole genome shotgun (WGS) entry which is preliminary data.</text>
</comment>
<dbReference type="AlphaFoldDB" id="A0ABD2XYP1"/>